<accession>A0A3R9FFY1</accession>
<dbReference type="InterPro" id="IPR020476">
    <property type="entry name" value="Nudix_hydrolase"/>
</dbReference>
<evidence type="ECO:0000313" key="6">
    <source>
        <dbReference type="EMBL" id="RSD25482.1"/>
    </source>
</evidence>
<organism evidence="6 7">
    <name type="scientific">Mesobacillus subterraneus</name>
    <dbReference type="NCBI Taxonomy" id="285983"/>
    <lineage>
        <taxon>Bacteria</taxon>
        <taxon>Bacillati</taxon>
        <taxon>Bacillota</taxon>
        <taxon>Bacilli</taxon>
        <taxon>Bacillales</taxon>
        <taxon>Bacillaceae</taxon>
        <taxon>Mesobacillus</taxon>
    </lineage>
</organism>
<dbReference type="PANTHER" id="PTHR43046:SF12">
    <property type="entry name" value="GDP-MANNOSE MANNOSYL HYDROLASE"/>
    <property type="match status" value="1"/>
</dbReference>
<dbReference type="PANTHER" id="PTHR43046">
    <property type="entry name" value="GDP-MANNOSE MANNOSYL HYDROLASE"/>
    <property type="match status" value="1"/>
</dbReference>
<dbReference type="GO" id="GO:0016787">
    <property type="term" value="F:hydrolase activity"/>
    <property type="evidence" value="ECO:0007669"/>
    <property type="project" value="UniProtKB-KW"/>
</dbReference>
<sequence length="138" mass="15577">MKRVDVAYALILDECEKKVLMVNNVGSGWSLPGGEVEKGETLEEGVVREAMEETGLFIEPLYLSAVNERFRDDLDVHVVFFTFKVKILSGEIGIKDETEISEVMWIDFETANQLMPYYPNGVEALLKSGAPYHFQPIT</sequence>
<feature type="domain" description="Nudix hydrolase" evidence="5">
    <location>
        <begin position="2"/>
        <end position="128"/>
    </location>
</feature>
<evidence type="ECO:0000313" key="7">
    <source>
        <dbReference type="Proteomes" id="UP000279911"/>
    </source>
</evidence>
<comment type="caution">
    <text evidence="6">The sequence shown here is derived from an EMBL/GenBank/DDBJ whole genome shotgun (WGS) entry which is preliminary data.</text>
</comment>
<dbReference type="PROSITE" id="PS00893">
    <property type="entry name" value="NUDIX_BOX"/>
    <property type="match status" value="1"/>
</dbReference>
<dbReference type="Proteomes" id="UP000279911">
    <property type="component" value="Unassembled WGS sequence"/>
</dbReference>
<dbReference type="InterPro" id="IPR000086">
    <property type="entry name" value="NUDIX_hydrolase_dom"/>
</dbReference>
<dbReference type="Pfam" id="PF00293">
    <property type="entry name" value="NUDIX"/>
    <property type="match status" value="1"/>
</dbReference>
<keyword evidence="3" id="KW-0460">Magnesium</keyword>
<comment type="cofactor">
    <cofactor evidence="1">
        <name>Mg(2+)</name>
        <dbReference type="ChEBI" id="CHEBI:18420"/>
    </cofactor>
</comment>
<dbReference type="AlphaFoldDB" id="A0A3R9FFY1"/>
<dbReference type="PRINTS" id="PR00502">
    <property type="entry name" value="NUDIXFAMILY"/>
</dbReference>
<dbReference type="PROSITE" id="PS51462">
    <property type="entry name" value="NUDIX"/>
    <property type="match status" value="1"/>
</dbReference>
<evidence type="ECO:0000259" key="5">
    <source>
        <dbReference type="PROSITE" id="PS51462"/>
    </source>
</evidence>
<dbReference type="CDD" id="cd02883">
    <property type="entry name" value="NUDIX_Hydrolase"/>
    <property type="match status" value="1"/>
</dbReference>
<dbReference type="InterPro" id="IPR020084">
    <property type="entry name" value="NUDIX_hydrolase_CS"/>
</dbReference>
<dbReference type="OrthoDB" id="9787880at2"/>
<gene>
    <name evidence="6" type="ORF">EJA10_16895</name>
</gene>
<dbReference type="InterPro" id="IPR015797">
    <property type="entry name" value="NUDIX_hydrolase-like_dom_sf"/>
</dbReference>
<dbReference type="SUPFAM" id="SSF55811">
    <property type="entry name" value="Nudix"/>
    <property type="match status" value="1"/>
</dbReference>
<evidence type="ECO:0000256" key="4">
    <source>
        <dbReference type="RuleBase" id="RU003476"/>
    </source>
</evidence>
<dbReference type="RefSeq" id="WP_125481201.1">
    <property type="nucleotide sequence ID" value="NZ_RSFW01000019.1"/>
</dbReference>
<name>A0A3R9FFY1_9BACI</name>
<keyword evidence="2 4" id="KW-0378">Hydrolase</keyword>
<evidence type="ECO:0000256" key="3">
    <source>
        <dbReference type="ARBA" id="ARBA00022842"/>
    </source>
</evidence>
<dbReference type="Gene3D" id="3.90.79.10">
    <property type="entry name" value="Nucleoside Triphosphate Pyrophosphohydrolase"/>
    <property type="match status" value="1"/>
</dbReference>
<reference evidence="7" key="1">
    <citation type="submission" date="2018-12" db="EMBL/GenBank/DDBJ databases">
        <title>Bacillus chawlae sp. nov., Bacillus glennii sp. nov., and Bacillus saganii sp. nov. Isolated from the Vehicle Assembly Building at Kennedy Space Center where the Viking Spacecraft were Assembled.</title>
        <authorList>
            <person name="Seuylemezian A."/>
            <person name="Vaishampayan P."/>
        </authorList>
    </citation>
    <scope>NUCLEOTIDE SEQUENCE [LARGE SCALE GENOMIC DNA]</scope>
    <source>
        <strain evidence="7">DSM 13966</strain>
    </source>
</reference>
<dbReference type="EMBL" id="RSFW01000019">
    <property type="protein sequence ID" value="RSD25482.1"/>
    <property type="molecule type" value="Genomic_DNA"/>
</dbReference>
<evidence type="ECO:0000256" key="1">
    <source>
        <dbReference type="ARBA" id="ARBA00001946"/>
    </source>
</evidence>
<protein>
    <submittedName>
        <fullName evidence="6">NUDIX hydrolase</fullName>
    </submittedName>
</protein>
<comment type="similarity">
    <text evidence="4">Belongs to the Nudix hydrolase family.</text>
</comment>
<evidence type="ECO:0000256" key="2">
    <source>
        <dbReference type="ARBA" id="ARBA00022801"/>
    </source>
</evidence>
<proteinExistence type="inferred from homology"/>